<dbReference type="RefSeq" id="XP_008021362.1">
    <property type="nucleotide sequence ID" value="XM_008023171.2"/>
</dbReference>
<dbReference type="HOGENOM" id="CLU_032223_0_0_1"/>
<feature type="non-terminal residue" evidence="2">
    <location>
        <position position="455"/>
    </location>
</feature>
<sequence>KTGKTPQSSEPKTRAQKKAAIGHHDEQYKKLEAEREQLRVAQEHDLFTSDDEKRLEDIENALAGYNRTMAQTNKVPTIKADPDSAAVGDSTTRENLEPQGMTGQEIGGQEATKQTAPGSAMDYGKAHAKPSPEFSENRNVKQEYSRLVDDLDMAWDVDINWRHTETSLQHLKKEVFGHITRNSLNRCCIRYGSADAYSARFESILPEGSPYLGTRDVTQRSNRIVERIVQIHRDKKKALPMNILSEVQVLVVYWDSKMGVGHSAEVDVLAPDFVGRRPHTRCFVYLNPSLYESYGLENTTGYSHETRSTMKLVMEGNDDWQKSVTLHNIAVRLENRFEEKHMGGVSGRPGPLLELSRERKTTTRRKGSRYSNTELAASPRPVKRPTSPRPSLTPQETRTKQSSARTDSGKSLKEQFHADFLELFDLATDVAYEDLTEQQQLLYPAQFTKWKAINA</sequence>
<dbReference type="EMBL" id="KB908482">
    <property type="protein sequence ID" value="EOA90831.1"/>
    <property type="molecule type" value="Genomic_DNA"/>
</dbReference>
<feature type="non-terminal residue" evidence="2">
    <location>
        <position position="1"/>
    </location>
</feature>
<reference evidence="2 3" key="2">
    <citation type="journal article" date="2013" name="PLoS Genet.">
        <title>Comparative genome structure, secondary metabolite, and effector coding capacity across Cochliobolus pathogens.</title>
        <authorList>
            <person name="Condon B.J."/>
            <person name="Leng Y."/>
            <person name="Wu D."/>
            <person name="Bushley K.E."/>
            <person name="Ohm R.A."/>
            <person name="Otillar R."/>
            <person name="Martin J."/>
            <person name="Schackwitz W."/>
            <person name="Grimwood J."/>
            <person name="MohdZainudin N."/>
            <person name="Xue C."/>
            <person name="Wang R."/>
            <person name="Manning V.A."/>
            <person name="Dhillon B."/>
            <person name="Tu Z.J."/>
            <person name="Steffenson B.J."/>
            <person name="Salamov A."/>
            <person name="Sun H."/>
            <person name="Lowry S."/>
            <person name="LaButti K."/>
            <person name="Han J."/>
            <person name="Copeland A."/>
            <person name="Lindquist E."/>
            <person name="Barry K."/>
            <person name="Schmutz J."/>
            <person name="Baker S.E."/>
            <person name="Ciuffetti L.M."/>
            <person name="Grigoriev I.V."/>
            <person name="Zhong S."/>
            <person name="Turgeon B.G."/>
        </authorList>
    </citation>
    <scope>NUCLEOTIDE SEQUENCE [LARGE SCALE GENOMIC DNA]</scope>
    <source>
        <strain evidence="3">28A</strain>
    </source>
</reference>
<proteinExistence type="predicted"/>
<name>R0J238_EXST2</name>
<accession>R0J238</accession>
<feature type="compositionally biased region" description="Polar residues" evidence="1">
    <location>
        <begin position="1"/>
        <end position="10"/>
    </location>
</feature>
<dbReference type="OrthoDB" id="74764at2759"/>
<feature type="region of interest" description="Disordered" evidence="1">
    <location>
        <begin position="79"/>
        <end position="138"/>
    </location>
</feature>
<dbReference type="AlphaFoldDB" id="R0J238"/>
<evidence type="ECO:0000256" key="1">
    <source>
        <dbReference type="SAM" id="MobiDB-lite"/>
    </source>
</evidence>
<protein>
    <submittedName>
        <fullName evidence="2">Uncharacterized protein</fullName>
    </submittedName>
</protein>
<evidence type="ECO:0000313" key="3">
    <source>
        <dbReference type="Proteomes" id="UP000016935"/>
    </source>
</evidence>
<feature type="compositionally biased region" description="Polar residues" evidence="1">
    <location>
        <begin position="389"/>
        <end position="406"/>
    </location>
</feature>
<gene>
    <name evidence="2" type="ORF">SETTUDRAFT_57773</name>
</gene>
<feature type="region of interest" description="Disordered" evidence="1">
    <location>
        <begin position="1"/>
        <end position="26"/>
    </location>
</feature>
<dbReference type="Proteomes" id="UP000016935">
    <property type="component" value="Unassembled WGS sequence"/>
</dbReference>
<organism evidence="2 3">
    <name type="scientific">Exserohilum turcicum (strain 28A)</name>
    <name type="common">Northern leaf blight fungus</name>
    <name type="synonym">Setosphaeria turcica</name>
    <dbReference type="NCBI Taxonomy" id="671987"/>
    <lineage>
        <taxon>Eukaryota</taxon>
        <taxon>Fungi</taxon>
        <taxon>Dikarya</taxon>
        <taxon>Ascomycota</taxon>
        <taxon>Pezizomycotina</taxon>
        <taxon>Dothideomycetes</taxon>
        <taxon>Pleosporomycetidae</taxon>
        <taxon>Pleosporales</taxon>
        <taxon>Pleosporineae</taxon>
        <taxon>Pleosporaceae</taxon>
        <taxon>Exserohilum</taxon>
    </lineage>
</organism>
<feature type="region of interest" description="Disordered" evidence="1">
    <location>
        <begin position="341"/>
        <end position="411"/>
    </location>
</feature>
<reference evidence="2 3" key="1">
    <citation type="journal article" date="2012" name="PLoS Pathog.">
        <title>Diverse lifestyles and strategies of plant pathogenesis encoded in the genomes of eighteen Dothideomycetes fungi.</title>
        <authorList>
            <person name="Ohm R.A."/>
            <person name="Feau N."/>
            <person name="Henrissat B."/>
            <person name="Schoch C.L."/>
            <person name="Horwitz B.A."/>
            <person name="Barry K.W."/>
            <person name="Condon B.J."/>
            <person name="Copeland A.C."/>
            <person name="Dhillon B."/>
            <person name="Glaser F."/>
            <person name="Hesse C.N."/>
            <person name="Kosti I."/>
            <person name="LaButti K."/>
            <person name="Lindquist E.A."/>
            <person name="Lucas S."/>
            <person name="Salamov A.A."/>
            <person name="Bradshaw R.E."/>
            <person name="Ciuffetti L."/>
            <person name="Hamelin R.C."/>
            <person name="Kema G.H.J."/>
            <person name="Lawrence C."/>
            <person name="Scott J.A."/>
            <person name="Spatafora J.W."/>
            <person name="Turgeon B.G."/>
            <person name="de Wit P.J.G.M."/>
            <person name="Zhong S."/>
            <person name="Goodwin S.B."/>
            <person name="Grigoriev I.V."/>
        </authorList>
    </citation>
    <scope>NUCLEOTIDE SEQUENCE [LARGE SCALE GENOMIC DNA]</scope>
    <source>
        <strain evidence="3">28A</strain>
    </source>
</reference>
<evidence type="ECO:0000313" key="2">
    <source>
        <dbReference type="EMBL" id="EOA90831.1"/>
    </source>
</evidence>
<dbReference type="GeneID" id="19405229"/>
<keyword evidence="3" id="KW-1185">Reference proteome</keyword>